<protein>
    <submittedName>
        <fullName evidence="1">Uncharacterized protein</fullName>
    </submittedName>
</protein>
<reference evidence="1" key="1">
    <citation type="submission" date="2018-05" db="EMBL/GenBank/DDBJ databases">
        <authorList>
            <person name="Lanie J.A."/>
            <person name="Ng W.-L."/>
            <person name="Kazmierczak K.M."/>
            <person name="Andrzejewski T.M."/>
            <person name="Davidsen T.M."/>
            <person name="Wayne K.J."/>
            <person name="Tettelin H."/>
            <person name="Glass J.I."/>
            <person name="Rusch D."/>
            <person name="Podicherti R."/>
            <person name="Tsui H.-C.T."/>
            <person name="Winkler M.E."/>
        </authorList>
    </citation>
    <scope>NUCLEOTIDE SEQUENCE</scope>
</reference>
<gene>
    <name evidence="1" type="ORF">METZ01_LOCUS456093</name>
</gene>
<evidence type="ECO:0000313" key="1">
    <source>
        <dbReference type="EMBL" id="SVE03239.1"/>
    </source>
</evidence>
<feature type="non-terminal residue" evidence="1">
    <location>
        <position position="40"/>
    </location>
</feature>
<dbReference type="AlphaFoldDB" id="A0A383A6P3"/>
<dbReference type="EMBL" id="UINC01189514">
    <property type="protein sequence ID" value="SVE03239.1"/>
    <property type="molecule type" value="Genomic_DNA"/>
</dbReference>
<organism evidence="1">
    <name type="scientific">marine metagenome</name>
    <dbReference type="NCBI Taxonomy" id="408172"/>
    <lineage>
        <taxon>unclassified sequences</taxon>
        <taxon>metagenomes</taxon>
        <taxon>ecological metagenomes</taxon>
    </lineage>
</organism>
<accession>A0A383A6P3</accession>
<name>A0A383A6P3_9ZZZZ</name>
<sequence length="40" mass="4958">MRKRHWKNRKNRRCPDCGRIIYYTRKDTFDRAIGNNSVCK</sequence>
<proteinExistence type="predicted"/>